<sequence length="113" mass="12850">MNQEKNTNDINYTKISLLENIDTIKRAFDNEVISLRKSLADNLESIMRTVIDTSNNAETRFTSLLTRKTDKIKIDSDANQIKQIAHVVDKGTHDWVVENLRGPSINNNPQAPQ</sequence>
<reference evidence="1" key="1">
    <citation type="journal article" date="2021" name="Genome Biol. Evol.">
        <title>A High-Quality Reference Genome for a Parasitic Bivalve with Doubly Uniparental Inheritance (Bivalvia: Unionida).</title>
        <authorList>
            <person name="Smith C.H."/>
        </authorList>
    </citation>
    <scope>NUCLEOTIDE SEQUENCE</scope>
    <source>
        <strain evidence="1">CHS0354</strain>
    </source>
</reference>
<dbReference type="Proteomes" id="UP001195483">
    <property type="component" value="Unassembled WGS sequence"/>
</dbReference>
<proteinExistence type="predicted"/>
<gene>
    <name evidence="1" type="ORF">CHS0354_005941</name>
</gene>
<comment type="caution">
    <text evidence="1">The sequence shown here is derived from an EMBL/GenBank/DDBJ whole genome shotgun (WGS) entry which is preliminary data.</text>
</comment>
<organism evidence="1 2">
    <name type="scientific">Potamilus streckersoni</name>
    <dbReference type="NCBI Taxonomy" id="2493646"/>
    <lineage>
        <taxon>Eukaryota</taxon>
        <taxon>Metazoa</taxon>
        <taxon>Spiralia</taxon>
        <taxon>Lophotrochozoa</taxon>
        <taxon>Mollusca</taxon>
        <taxon>Bivalvia</taxon>
        <taxon>Autobranchia</taxon>
        <taxon>Heteroconchia</taxon>
        <taxon>Palaeoheterodonta</taxon>
        <taxon>Unionida</taxon>
        <taxon>Unionoidea</taxon>
        <taxon>Unionidae</taxon>
        <taxon>Ambleminae</taxon>
        <taxon>Lampsilini</taxon>
        <taxon>Potamilus</taxon>
    </lineage>
</organism>
<dbReference type="AlphaFoldDB" id="A0AAE0VY21"/>
<accession>A0AAE0VY21</accession>
<reference evidence="1" key="3">
    <citation type="submission" date="2023-05" db="EMBL/GenBank/DDBJ databases">
        <authorList>
            <person name="Smith C.H."/>
        </authorList>
    </citation>
    <scope>NUCLEOTIDE SEQUENCE</scope>
    <source>
        <strain evidence="1">CHS0354</strain>
        <tissue evidence="1">Mantle</tissue>
    </source>
</reference>
<protein>
    <submittedName>
        <fullName evidence="1">Uncharacterized protein</fullName>
    </submittedName>
</protein>
<evidence type="ECO:0000313" key="1">
    <source>
        <dbReference type="EMBL" id="KAK3594868.1"/>
    </source>
</evidence>
<evidence type="ECO:0000313" key="2">
    <source>
        <dbReference type="Proteomes" id="UP001195483"/>
    </source>
</evidence>
<keyword evidence="2" id="KW-1185">Reference proteome</keyword>
<dbReference type="EMBL" id="JAEAOA010000422">
    <property type="protein sequence ID" value="KAK3594868.1"/>
    <property type="molecule type" value="Genomic_DNA"/>
</dbReference>
<reference evidence="1" key="2">
    <citation type="journal article" date="2021" name="Genome Biol. Evol.">
        <title>Developing a high-quality reference genome for a parasitic bivalve with doubly uniparental inheritance (Bivalvia: Unionida).</title>
        <authorList>
            <person name="Smith C.H."/>
        </authorList>
    </citation>
    <scope>NUCLEOTIDE SEQUENCE</scope>
    <source>
        <strain evidence="1">CHS0354</strain>
        <tissue evidence="1">Mantle</tissue>
    </source>
</reference>
<name>A0AAE0VY21_9BIVA</name>
<feature type="non-terminal residue" evidence="1">
    <location>
        <position position="113"/>
    </location>
</feature>